<dbReference type="RefSeq" id="WP_126421017.1">
    <property type="nucleotide sequence ID" value="NZ_AP018827.1"/>
</dbReference>
<name>A0A3G9G3Z6_9CAUL</name>
<accession>A0A3G9G3Z6</accession>
<evidence type="ECO:0000256" key="1">
    <source>
        <dbReference type="SAM" id="Phobius"/>
    </source>
</evidence>
<keyword evidence="1" id="KW-0472">Membrane</keyword>
<evidence type="ECO:0000313" key="3">
    <source>
        <dbReference type="Proteomes" id="UP000278756"/>
    </source>
</evidence>
<dbReference type="OrthoDB" id="7173825at2"/>
<keyword evidence="1" id="KW-0812">Transmembrane</keyword>
<reference evidence="3" key="1">
    <citation type="journal article" date="2017" name="Biotechnol. Biofuels">
        <title>Evaluation of environmental bacterial communities as a factor affecting the growth of duckweed Lemna minor.</title>
        <authorList>
            <person name="Ishizawa H."/>
            <person name="Kuroda M."/>
            <person name="Morikawa M."/>
            <person name="Ike M."/>
        </authorList>
    </citation>
    <scope>NUCLEOTIDE SEQUENCE [LARGE SCALE GENOMIC DNA]</scope>
    <source>
        <strain evidence="3">M6</strain>
    </source>
</reference>
<dbReference type="EMBL" id="AP018827">
    <property type="protein sequence ID" value="BBF80595.1"/>
    <property type="molecule type" value="Genomic_DNA"/>
</dbReference>
<dbReference type="Proteomes" id="UP000278756">
    <property type="component" value="Chromosome 1"/>
</dbReference>
<protein>
    <submittedName>
        <fullName evidence="2">Uncharacterized protein</fullName>
    </submittedName>
</protein>
<reference evidence="3" key="2">
    <citation type="journal article" date="2017" name="Plant Physiol. Biochem.">
        <title>Differential oxidative and antioxidative response of duckweed Lemna minor toward plant growth promoting/inhibiting bacteria.</title>
        <authorList>
            <person name="Ishizawa H."/>
            <person name="Kuroda M."/>
            <person name="Morikawa M."/>
            <person name="Ike M."/>
        </authorList>
    </citation>
    <scope>NUCLEOTIDE SEQUENCE [LARGE SCALE GENOMIC DNA]</scope>
    <source>
        <strain evidence="3">M6</strain>
    </source>
</reference>
<gene>
    <name evidence="2" type="ORF">EM6_1179</name>
</gene>
<organism evidence="2 3">
    <name type="scientific">Asticcacaulis excentricus</name>
    <dbReference type="NCBI Taxonomy" id="78587"/>
    <lineage>
        <taxon>Bacteria</taxon>
        <taxon>Pseudomonadati</taxon>
        <taxon>Pseudomonadota</taxon>
        <taxon>Alphaproteobacteria</taxon>
        <taxon>Caulobacterales</taxon>
        <taxon>Caulobacteraceae</taxon>
        <taxon>Asticcacaulis</taxon>
    </lineage>
</organism>
<sequence length="81" mass="8776">MARLKHIFMMTLIGLISLAGAVLAVIFTGIVAALALIGVGLMAVTAFFTRKPVRVTVDANKRKREDGVLDARKNGSTWEVY</sequence>
<proteinExistence type="predicted"/>
<evidence type="ECO:0000313" key="2">
    <source>
        <dbReference type="EMBL" id="BBF80595.1"/>
    </source>
</evidence>
<keyword evidence="1" id="KW-1133">Transmembrane helix</keyword>
<feature type="transmembrane region" description="Helical" evidence="1">
    <location>
        <begin position="7"/>
        <end position="27"/>
    </location>
</feature>
<dbReference type="AlphaFoldDB" id="A0A3G9G3Z6"/>
<feature type="transmembrane region" description="Helical" evidence="1">
    <location>
        <begin position="33"/>
        <end position="53"/>
    </location>
</feature>